<dbReference type="NCBIfam" id="TIGR00655">
    <property type="entry name" value="PurU"/>
    <property type="match status" value="1"/>
</dbReference>
<dbReference type="Gene3D" id="3.40.50.170">
    <property type="entry name" value="Formyl transferase, N-terminal domain"/>
    <property type="match status" value="1"/>
</dbReference>
<evidence type="ECO:0000256" key="1">
    <source>
        <dbReference type="ARBA" id="ARBA00022563"/>
    </source>
</evidence>
<dbReference type="RefSeq" id="WP_221007834.1">
    <property type="nucleotide sequence ID" value="NZ_CP081150.1"/>
</dbReference>
<dbReference type="PIRSF" id="PIRSF036480">
    <property type="entry name" value="FormyFH4_hydr"/>
    <property type="match status" value="1"/>
</dbReference>
<organism evidence="6 7">
    <name type="scientific">Deefgea tanakiae</name>
    <dbReference type="NCBI Taxonomy" id="2865840"/>
    <lineage>
        <taxon>Bacteria</taxon>
        <taxon>Pseudomonadati</taxon>
        <taxon>Pseudomonadota</taxon>
        <taxon>Betaproteobacteria</taxon>
        <taxon>Neisseriales</taxon>
        <taxon>Chitinibacteraceae</taxon>
        <taxon>Deefgea</taxon>
    </lineage>
</organism>
<dbReference type="InterPro" id="IPR045865">
    <property type="entry name" value="ACT-like_dom_sf"/>
</dbReference>
<dbReference type="Pfam" id="PF00551">
    <property type="entry name" value="Formyl_trans_N"/>
    <property type="match status" value="1"/>
</dbReference>
<dbReference type="NCBIfam" id="NF004684">
    <property type="entry name" value="PRK06027.1"/>
    <property type="match status" value="1"/>
</dbReference>
<feature type="domain" description="ACT" evidence="5">
    <location>
        <begin position="6"/>
        <end position="86"/>
    </location>
</feature>
<keyword evidence="7" id="KW-1185">Reference proteome</keyword>
<dbReference type="EC" id="3.5.1.10" evidence="3 4"/>
<dbReference type="PANTHER" id="PTHR42706:SF1">
    <property type="entry name" value="FORMYLTETRAHYDROFOLATE DEFORMYLASE 2, MITOCHONDRIAL"/>
    <property type="match status" value="1"/>
</dbReference>
<evidence type="ECO:0000313" key="6">
    <source>
        <dbReference type="EMBL" id="QZA79316.1"/>
    </source>
</evidence>
<name>A0ABX8Z9S1_9NEIS</name>
<reference evidence="6 7" key="1">
    <citation type="submission" date="2021-08" db="EMBL/GenBank/DDBJ databases">
        <title>complete genome sequencing of Deefgea sp. D25.</title>
        <authorList>
            <person name="Bae J.-W."/>
            <person name="Gim D.-H."/>
        </authorList>
    </citation>
    <scope>NUCLEOTIDE SEQUENCE [LARGE SCALE GENOMIC DNA]</scope>
    <source>
        <strain evidence="6 7">D25</strain>
    </source>
</reference>
<comment type="catalytic activity">
    <reaction evidence="3">
        <text>(6R)-10-formyltetrahydrofolate + H2O = (6S)-5,6,7,8-tetrahydrofolate + formate + H(+)</text>
        <dbReference type="Rhea" id="RHEA:19833"/>
        <dbReference type="ChEBI" id="CHEBI:15377"/>
        <dbReference type="ChEBI" id="CHEBI:15378"/>
        <dbReference type="ChEBI" id="CHEBI:15740"/>
        <dbReference type="ChEBI" id="CHEBI:57453"/>
        <dbReference type="ChEBI" id="CHEBI:195366"/>
        <dbReference type="EC" id="3.5.1.10"/>
    </reaction>
</comment>
<sequence>MTHTATLLISCPDRKGLSAAIANFLYTYNANIVHSDQHQDNADNLFLMRIEWDLADFTLDMNAFSAAFQPIADRFQMTWKVSLSNRPQKVAIFVSKYDHCLVDLLHRHKSGELKCEIPLIISNHEDCRALAEFYGIEYHVISVNKDNKAEAEAAQMALVIEKEIDLIVLARYMQVLSHDFTAKFPQRIINIHHSFLPAFDGAKPYHRAFARGVKLIGATSHYVTEVLDDGPIIEQDVNRISHRDDVDALIQQGRDLERVVLSRAVRWHLQQRVLVYSNKTVIFD</sequence>
<comment type="similarity">
    <text evidence="3">Belongs to the PurU family.</text>
</comment>
<dbReference type="InterPro" id="IPR002912">
    <property type="entry name" value="ACT_dom"/>
</dbReference>
<dbReference type="SUPFAM" id="SSF53328">
    <property type="entry name" value="Formyltransferase"/>
    <property type="match status" value="1"/>
</dbReference>
<accession>A0ABX8Z9S1</accession>
<keyword evidence="3" id="KW-0658">Purine biosynthesis</keyword>
<evidence type="ECO:0000256" key="4">
    <source>
        <dbReference type="NCBIfam" id="TIGR00655"/>
    </source>
</evidence>
<dbReference type="PANTHER" id="PTHR42706">
    <property type="entry name" value="FORMYLTETRAHYDROFOLATE DEFORMYLASE"/>
    <property type="match status" value="1"/>
</dbReference>
<gene>
    <name evidence="3 6" type="primary">purU</name>
    <name evidence="6" type="ORF">K4H28_07965</name>
</gene>
<dbReference type="Proteomes" id="UP000825679">
    <property type="component" value="Chromosome"/>
</dbReference>
<evidence type="ECO:0000256" key="3">
    <source>
        <dbReference type="HAMAP-Rule" id="MF_01927"/>
    </source>
</evidence>
<dbReference type="InterPro" id="IPR004810">
    <property type="entry name" value="PurU"/>
</dbReference>
<protein>
    <recommendedName>
        <fullName evidence="3 4">Formyltetrahydrofolate deformylase</fullName>
        <ecNumber evidence="3 4">3.5.1.10</ecNumber>
    </recommendedName>
    <alternativeName>
        <fullName evidence="3">Formyl-FH(4) hydrolase</fullName>
    </alternativeName>
</protein>
<feature type="active site" evidence="3">
    <location>
        <position position="228"/>
    </location>
</feature>
<dbReference type="Gene3D" id="3.30.70.260">
    <property type="match status" value="1"/>
</dbReference>
<evidence type="ECO:0000313" key="7">
    <source>
        <dbReference type="Proteomes" id="UP000825679"/>
    </source>
</evidence>
<proteinExistence type="inferred from homology"/>
<keyword evidence="1 3" id="KW-0554">One-carbon metabolism</keyword>
<dbReference type="InterPro" id="IPR002376">
    <property type="entry name" value="Formyl_transf_N"/>
</dbReference>
<dbReference type="HAMAP" id="MF_01927">
    <property type="entry name" value="PurU"/>
    <property type="match status" value="1"/>
</dbReference>
<dbReference type="CDD" id="cd04875">
    <property type="entry name" value="ACT_F4HF-DF"/>
    <property type="match status" value="1"/>
</dbReference>
<evidence type="ECO:0000256" key="2">
    <source>
        <dbReference type="ARBA" id="ARBA00022801"/>
    </source>
</evidence>
<dbReference type="InterPro" id="IPR036477">
    <property type="entry name" value="Formyl_transf_N_sf"/>
</dbReference>
<dbReference type="GO" id="GO:0008864">
    <property type="term" value="F:formyltetrahydrofolate deformylase activity"/>
    <property type="evidence" value="ECO:0007669"/>
    <property type="project" value="UniProtKB-EC"/>
</dbReference>
<dbReference type="SUPFAM" id="SSF55021">
    <property type="entry name" value="ACT-like"/>
    <property type="match status" value="1"/>
</dbReference>
<evidence type="ECO:0000259" key="5">
    <source>
        <dbReference type="PROSITE" id="PS51671"/>
    </source>
</evidence>
<dbReference type="InterPro" id="IPR041729">
    <property type="entry name" value="Formyl-FH4-Hydrolase_C"/>
</dbReference>
<comment type="pathway">
    <text evidence="3">Purine metabolism; IMP biosynthesis via de novo pathway; formate from 10-formyl-5,6,7,8-tetrahydrofolate: step 1/1.</text>
</comment>
<dbReference type="Pfam" id="PF01842">
    <property type="entry name" value="ACT"/>
    <property type="match status" value="1"/>
</dbReference>
<dbReference type="InterPro" id="IPR044074">
    <property type="entry name" value="PurU_ACT"/>
</dbReference>
<keyword evidence="2 3" id="KW-0378">Hydrolase</keyword>
<dbReference type="EMBL" id="CP081150">
    <property type="protein sequence ID" value="QZA79316.1"/>
    <property type="molecule type" value="Genomic_DNA"/>
</dbReference>
<dbReference type="CDD" id="cd08648">
    <property type="entry name" value="FMT_core_Formyl-FH4-Hydrolase_C"/>
    <property type="match status" value="1"/>
</dbReference>
<dbReference type="PROSITE" id="PS51671">
    <property type="entry name" value="ACT"/>
    <property type="match status" value="1"/>
</dbReference>
<dbReference type="PRINTS" id="PR01575">
    <property type="entry name" value="FFH4HYDRLASE"/>
</dbReference>
<comment type="function">
    <text evidence="3">Catalyzes the hydrolysis of 10-formyltetrahydrofolate (formyl-FH4) to formate and tetrahydrofolate (FH4).</text>
</comment>